<keyword evidence="1" id="KW-0732">Signal</keyword>
<reference evidence="3" key="1">
    <citation type="journal article" date="2019" name="Int. J. Syst. Evol. Microbiol.">
        <title>The Global Catalogue of Microorganisms (GCM) 10K type strain sequencing project: providing services to taxonomists for standard genome sequencing and annotation.</title>
        <authorList>
            <consortium name="The Broad Institute Genomics Platform"/>
            <consortium name="The Broad Institute Genome Sequencing Center for Infectious Disease"/>
            <person name="Wu L."/>
            <person name="Ma J."/>
        </authorList>
    </citation>
    <scope>NUCLEOTIDE SEQUENCE [LARGE SCALE GENOMIC DNA]</scope>
    <source>
        <strain evidence="3">CGMCC 4.5798</strain>
    </source>
</reference>
<gene>
    <name evidence="2" type="ORF">ACFPO9_17000</name>
</gene>
<accession>A0ABW0S3B2</accession>
<evidence type="ECO:0008006" key="4">
    <source>
        <dbReference type="Google" id="ProtNLM"/>
    </source>
</evidence>
<dbReference type="Proteomes" id="UP001596086">
    <property type="component" value="Unassembled WGS sequence"/>
</dbReference>
<protein>
    <recommendedName>
        <fullName evidence="4">Conjugal transfer protein TrbJ</fullName>
    </recommendedName>
</protein>
<feature type="chain" id="PRO_5046478442" description="Conjugal transfer protein TrbJ" evidence="1">
    <location>
        <begin position="24"/>
        <end position="243"/>
    </location>
</feature>
<proteinExistence type="predicted"/>
<evidence type="ECO:0000256" key="1">
    <source>
        <dbReference type="SAM" id="SignalP"/>
    </source>
</evidence>
<name>A0ABW0S3B2_9BURK</name>
<keyword evidence="3" id="KW-1185">Reference proteome</keyword>
<organism evidence="2 3">
    <name type="scientific">Massilia aerilata</name>
    <dbReference type="NCBI Taxonomy" id="453817"/>
    <lineage>
        <taxon>Bacteria</taxon>
        <taxon>Pseudomonadati</taxon>
        <taxon>Pseudomonadota</taxon>
        <taxon>Betaproteobacteria</taxon>
        <taxon>Burkholderiales</taxon>
        <taxon>Oxalobacteraceae</taxon>
        <taxon>Telluria group</taxon>
        <taxon>Massilia</taxon>
    </lineage>
</organism>
<sequence length="243" mass="26838">MNKYIKHLIVAAAACAVTLPASALFGIGDITFDPTNWIQNNSAALAGVRNEVNTAKALIQQTQAAINMAKSVKAITDMDRLAQVKEALGLYKQLQSVDGRLENDFQQSAELTERVKAKYGASNMSWEEYVTSRDQLELQQRETSAQRYRAINASMQQTASQRQAIVNRLNTVGGQTEAIQALGASIDVLIGQNQQIISILAANQRIADTKRQDEVRDENKSSDETIKLLNARQQRLRDAAAKY</sequence>
<feature type="signal peptide" evidence="1">
    <location>
        <begin position="1"/>
        <end position="23"/>
    </location>
</feature>
<dbReference type="EMBL" id="JBHSMZ010000014">
    <property type="protein sequence ID" value="MFC5550215.1"/>
    <property type="molecule type" value="Genomic_DNA"/>
</dbReference>
<evidence type="ECO:0000313" key="3">
    <source>
        <dbReference type="Proteomes" id="UP001596086"/>
    </source>
</evidence>
<comment type="caution">
    <text evidence="2">The sequence shown here is derived from an EMBL/GenBank/DDBJ whole genome shotgun (WGS) entry which is preliminary data.</text>
</comment>
<evidence type="ECO:0000313" key="2">
    <source>
        <dbReference type="EMBL" id="MFC5550215.1"/>
    </source>
</evidence>
<dbReference type="RefSeq" id="WP_379772468.1">
    <property type="nucleotide sequence ID" value="NZ_JBHSMZ010000014.1"/>
</dbReference>